<dbReference type="PANTHER" id="PTHR36173">
    <property type="entry name" value="RIBONUCLEASE VAPC16-RELATED"/>
    <property type="match status" value="1"/>
</dbReference>
<feature type="domain" description="PIN" evidence="1">
    <location>
        <begin position="4"/>
        <end position="122"/>
    </location>
</feature>
<accession>A0A4U3KPL1</accession>
<evidence type="ECO:0000313" key="3">
    <source>
        <dbReference type="Proteomes" id="UP000305848"/>
    </source>
</evidence>
<proteinExistence type="predicted"/>
<dbReference type="EMBL" id="SZQL01000043">
    <property type="protein sequence ID" value="TKK64138.1"/>
    <property type="molecule type" value="Genomic_DNA"/>
</dbReference>
<dbReference type="AlphaFoldDB" id="A0A4U3KPL1"/>
<dbReference type="InterPro" id="IPR002716">
    <property type="entry name" value="PIN_dom"/>
</dbReference>
<comment type="caution">
    <text evidence="2">The sequence shown here is derived from an EMBL/GenBank/DDBJ whole genome shotgun (WGS) entry which is preliminary data.</text>
</comment>
<sequence>MDLLLDTHAFIWFLNGDSQLPAAIKNLIADTSNKCFLSIGSIWEIAIKVSLNKLELQGDFNHIAGFLIDNDIEVLPITFEHIQRLLRLEFHHRDPFDRIIIAQALTENLTLATKDGIFYKYGVNITWT</sequence>
<evidence type="ECO:0000313" key="2">
    <source>
        <dbReference type="EMBL" id="TKK64138.1"/>
    </source>
</evidence>
<keyword evidence="3" id="KW-1185">Reference proteome</keyword>
<gene>
    <name evidence="2" type="ORF">FC093_23200</name>
</gene>
<dbReference type="InterPro" id="IPR041705">
    <property type="entry name" value="PIN_Sll0205"/>
</dbReference>
<dbReference type="InterPro" id="IPR029060">
    <property type="entry name" value="PIN-like_dom_sf"/>
</dbReference>
<dbReference type="SUPFAM" id="SSF88723">
    <property type="entry name" value="PIN domain-like"/>
    <property type="match status" value="1"/>
</dbReference>
<dbReference type="Gene3D" id="3.40.50.1010">
    <property type="entry name" value="5'-nuclease"/>
    <property type="match status" value="1"/>
</dbReference>
<dbReference type="Pfam" id="PF01850">
    <property type="entry name" value="PIN"/>
    <property type="match status" value="1"/>
</dbReference>
<dbReference type="PANTHER" id="PTHR36173:SF2">
    <property type="entry name" value="RIBONUCLEASE VAPC16"/>
    <property type="match status" value="1"/>
</dbReference>
<dbReference type="InterPro" id="IPR052919">
    <property type="entry name" value="TA_system_RNase"/>
</dbReference>
<dbReference type="CDD" id="cd09872">
    <property type="entry name" value="PIN_Sll0205-like"/>
    <property type="match status" value="1"/>
</dbReference>
<dbReference type="OrthoDB" id="9798990at2"/>
<dbReference type="Proteomes" id="UP000305848">
    <property type="component" value="Unassembled WGS sequence"/>
</dbReference>
<protein>
    <submittedName>
        <fullName evidence="2">Type II toxin-antitoxin system VapC family toxin</fullName>
    </submittedName>
</protein>
<evidence type="ECO:0000259" key="1">
    <source>
        <dbReference type="Pfam" id="PF01850"/>
    </source>
</evidence>
<name>A0A4U3KPL1_9BACT</name>
<dbReference type="RefSeq" id="WP_137264211.1">
    <property type="nucleotide sequence ID" value="NZ_SZQL01000043.1"/>
</dbReference>
<organism evidence="2 3">
    <name type="scientific">Ilyomonas limi</name>
    <dbReference type="NCBI Taxonomy" id="2575867"/>
    <lineage>
        <taxon>Bacteria</taxon>
        <taxon>Pseudomonadati</taxon>
        <taxon>Bacteroidota</taxon>
        <taxon>Chitinophagia</taxon>
        <taxon>Chitinophagales</taxon>
        <taxon>Chitinophagaceae</taxon>
        <taxon>Ilyomonas</taxon>
    </lineage>
</organism>
<reference evidence="2 3" key="1">
    <citation type="submission" date="2019-05" db="EMBL/GenBank/DDBJ databases">
        <title>Panacibacter sp. strain 17mud1-8 Genome sequencing and assembly.</title>
        <authorList>
            <person name="Chhetri G."/>
        </authorList>
    </citation>
    <scope>NUCLEOTIDE SEQUENCE [LARGE SCALE GENOMIC DNA]</scope>
    <source>
        <strain evidence="2 3">17mud1-8</strain>
    </source>
</reference>